<dbReference type="AlphaFoldDB" id="U2YT16"/>
<dbReference type="eggNOG" id="arCOG10825">
    <property type="taxonomic scope" value="Archaea"/>
</dbReference>
<sequence>MDPRHRPGLAAIGLAVVILALAASFAFVGHSANAAGTSETHAVADGGDTTATRAGRTVSGGSASGDASDAGEHDTDPFALAVRNVSACGSTCRDVSVALTNTGHRTARDVRVDVTITTAGDRIWHDERTVGLLHRNETVTRTEAIDLGYVAAASVQANGGTITVRATVNSSLGTDVITRQRDVA</sequence>
<evidence type="ECO:0000313" key="3">
    <source>
        <dbReference type="Proteomes" id="UP000016986"/>
    </source>
</evidence>
<reference evidence="2 3" key="1">
    <citation type="submission" date="2013-09" db="EMBL/GenBank/DDBJ databases">
        <title>Whole genome sequencing of Halarchaeum acidiphilum strain MH1-52-1.</title>
        <authorList>
            <person name="Shimane Y."/>
            <person name="Minegishi H."/>
            <person name="Nishi S."/>
            <person name="Echigo A."/>
            <person name="Shuto A."/>
            <person name="Konishi M."/>
            <person name="Ito T."/>
            <person name="Ohkuma M."/>
            <person name="Ohta Y."/>
            <person name="Nagano Y."/>
            <person name="Tsubouchi T."/>
            <person name="Mori K."/>
            <person name="Usui K."/>
            <person name="Kamekura M."/>
            <person name="Usami R."/>
            <person name="Takaki Y."/>
            <person name="Hatada Y."/>
        </authorList>
    </citation>
    <scope>NUCLEOTIDE SEQUENCE [LARGE SCALE GENOMIC DNA]</scope>
    <source>
        <strain evidence="2 3">JCM 16109</strain>
    </source>
</reference>
<accession>U2YT16</accession>
<organism evidence="2 3">
    <name type="scientific">Halarchaeum acidiphilum MH1-52-1</name>
    <dbReference type="NCBI Taxonomy" id="1261545"/>
    <lineage>
        <taxon>Archaea</taxon>
        <taxon>Methanobacteriati</taxon>
        <taxon>Methanobacteriota</taxon>
        <taxon>Stenosarchaea group</taxon>
        <taxon>Halobacteria</taxon>
        <taxon>Halobacteriales</taxon>
        <taxon>Halobacteriaceae</taxon>
    </lineage>
</organism>
<evidence type="ECO:0000256" key="1">
    <source>
        <dbReference type="SAM" id="MobiDB-lite"/>
    </source>
</evidence>
<keyword evidence="3" id="KW-1185">Reference proteome</keyword>
<name>U2YT16_9EURY</name>
<feature type="compositionally biased region" description="Low complexity" evidence="1">
    <location>
        <begin position="43"/>
        <end position="68"/>
    </location>
</feature>
<evidence type="ECO:0000313" key="2">
    <source>
        <dbReference type="EMBL" id="GAD51877.1"/>
    </source>
</evidence>
<dbReference type="Proteomes" id="UP000016986">
    <property type="component" value="Unassembled WGS sequence"/>
</dbReference>
<dbReference type="EMBL" id="BATA01000010">
    <property type="protein sequence ID" value="GAD51877.1"/>
    <property type="molecule type" value="Genomic_DNA"/>
</dbReference>
<dbReference type="OrthoDB" id="205469at2157"/>
<feature type="region of interest" description="Disordered" evidence="1">
    <location>
        <begin position="40"/>
        <end position="74"/>
    </location>
</feature>
<gene>
    <name evidence="2" type="ORF">MBEHAL_0637</name>
</gene>
<comment type="caution">
    <text evidence="2">The sequence shown here is derived from an EMBL/GenBank/DDBJ whole genome shotgun (WGS) entry which is preliminary data.</text>
</comment>
<dbReference type="RefSeq" id="WP_020221964.1">
    <property type="nucleotide sequence ID" value="NZ_BANO01000130.1"/>
</dbReference>
<protein>
    <submittedName>
        <fullName evidence="2">Hypotheical protein</fullName>
    </submittedName>
</protein>
<proteinExistence type="predicted"/>